<dbReference type="InterPro" id="IPR008979">
    <property type="entry name" value="Galactose-bd-like_sf"/>
</dbReference>
<accession>C3Z7W8</accession>
<dbReference type="InParanoid" id="C3Z7W8"/>
<dbReference type="Pfam" id="PF00754">
    <property type="entry name" value="F5_F8_type_C"/>
    <property type="match status" value="1"/>
</dbReference>
<proteinExistence type="predicted"/>
<feature type="non-terminal residue" evidence="2">
    <location>
        <position position="1"/>
    </location>
</feature>
<gene>
    <name evidence="2" type="ORF">BRAFLDRAFT_179129</name>
</gene>
<dbReference type="AlphaFoldDB" id="C3Z7W8"/>
<protein>
    <recommendedName>
        <fullName evidence="1">F5/8 type C domain-containing protein</fullName>
    </recommendedName>
</protein>
<dbReference type="PROSITE" id="PS01285">
    <property type="entry name" value="FA58C_1"/>
    <property type="match status" value="1"/>
</dbReference>
<feature type="domain" description="F5/8 type C" evidence="1">
    <location>
        <begin position="2"/>
        <end position="119"/>
    </location>
</feature>
<dbReference type="Gene3D" id="2.60.120.260">
    <property type="entry name" value="Galactose-binding domain-like"/>
    <property type="match status" value="1"/>
</dbReference>
<dbReference type="PANTHER" id="PTHR24543">
    <property type="entry name" value="MULTICOPPER OXIDASE-RELATED"/>
    <property type="match status" value="1"/>
</dbReference>
<dbReference type="PANTHER" id="PTHR24543:SF291">
    <property type="entry name" value="SMOKE ALARM, ISOFORM D"/>
    <property type="match status" value="1"/>
</dbReference>
<evidence type="ECO:0000313" key="2">
    <source>
        <dbReference type="EMBL" id="EEN51282.1"/>
    </source>
</evidence>
<evidence type="ECO:0000259" key="1">
    <source>
        <dbReference type="PROSITE" id="PS50022"/>
    </source>
</evidence>
<dbReference type="InterPro" id="IPR000421">
    <property type="entry name" value="FA58C"/>
</dbReference>
<organism>
    <name type="scientific">Branchiostoma floridae</name>
    <name type="common">Florida lancelet</name>
    <name type="synonym">Amphioxus</name>
    <dbReference type="NCBI Taxonomy" id="7739"/>
    <lineage>
        <taxon>Eukaryota</taxon>
        <taxon>Metazoa</taxon>
        <taxon>Chordata</taxon>
        <taxon>Cephalochordata</taxon>
        <taxon>Leptocardii</taxon>
        <taxon>Amphioxiformes</taxon>
        <taxon>Branchiostomatidae</taxon>
        <taxon>Branchiostoma</taxon>
    </lineage>
</organism>
<dbReference type="EMBL" id="GG666592">
    <property type="protein sequence ID" value="EEN51282.1"/>
    <property type="molecule type" value="Genomic_DNA"/>
</dbReference>
<dbReference type="SUPFAM" id="SSF49785">
    <property type="entry name" value="Galactose-binding domain-like"/>
    <property type="match status" value="1"/>
</dbReference>
<feature type="non-terminal residue" evidence="2">
    <location>
        <position position="119"/>
    </location>
</feature>
<dbReference type="PROSITE" id="PS50022">
    <property type="entry name" value="FA58C_3"/>
    <property type="match status" value="1"/>
</dbReference>
<dbReference type="CDD" id="cd00057">
    <property type="entry name" value="FA58C"/>
    <property type="match status" value="1"/>
</dbReference>
<sequence length="119" mass="12792">GCYQPMGMESGYIPNERITASSTFAPTLSAWNGRLNTQNGVSGSEGSWTALTNDQNQWLQVDLGQMSTISGVITQGRNGYTGQGGGQWVTSFKLQLSNDGQTFTTVVDATTLQEKVIHL</sequence>
<name>C3Z7W8_BRAFL</name>
<reference evidence="2" key="1">
    <citation type="journal article" date="2008" name="Nature">
        <title>The amphioxus genome and the evolution of the chordate karyotype.</title>
        <authorList>
            <consortium name="US DOE Joint Genome Institute (JGI-PGF)"/>
            <person name="Putnam N.H."/>
            <person name="Butts T."/>
            <person name="Ferrier D.E.K."/>
            <person name="Furlong R.F."/>
            <person name="Hellsten U."/>
            <person name="Kawashima T."/>
            <person name="Robinson-Rechavi M."/>
            <person name="Shoguchi E."/>
            <person name="Terry A."/>
            <person name="Yu J.-K."/>
            <person name="Benito-Gutierrez E.L."/>
            <person name="Dubchak I."/>
            <person name="Garcia-Fernandez J."/>
            <person name="Gibson-Brown J.J."/>
            <person name="Grigoriev I.V."/>
            <person name="Horton A.C."/>
            <person name="de Jong P.J."/>
            <person name="Jurka J."/>
            <person name="Kapitonov V.V."/>
            <person name="Kohara Y."/>
            <person name="Kuroki Y."/>
            <person name="Lindquist E."/>
            <person name="Lucas S."/>
            <person name="Osoegawa K."/>
            <person name="Pennacchio L.A."/>
            <person name="Salamov A.A."/>
            <person name="Satou Y."/>
            <person name="Sauka-Spengler T."/>
            <person name="Schmutz J."/>
            <person name="Shin-I T."/>
            <person name="Toyoda A."/>
            <person name="Bronner-Fraser M."/>
            <person name="Fujiyama A."/>
            <person name="Holland L.Z."/>
            <person name="Holland P.W.H."/>
            <person name="Satoh N."/>
            <person name="Rokhsar D.S."/>
        </authorList>
    </citation>
    <scope>NUCLEOTIDE SEQUENCE [LARGE SCALE GENOMIC DNA]</scope>
    <source>
        <strain evidence="2">S238N-H82</strain>
        <tissue evidence="2">Testes</tissue>
    </source>
</reference>